<organism evidence="1">
    <name type="scientific">Arundo donax</name>
    <name type="common">Giant reed</name>
    <name type="synonym">Donax arundinaceus</name>
    <dbReference type="NCBI Taxonomy" id="35708"/>
    <lineage>
        <taxon>Eukaryota</taxon>
        <taxon>Viridiplantae</taxon>
        <taxon>Streptophyta</taxon>
        <taxon>Embryophyta</taxon>
        <taxon>Tracheophyta</taxon>
        <taxon>Spermatophyta</taxon>
        <taxon>Magnoliopsida</taxon>
        <taxon>Liliopsida</taxon>
        <taxon>Poales</taxon>
        <taxon>Poaceae</taxon>
        <taxon>PACMAD clade</taxon>
        <taxon>Arundinoideae</taxon>
        <taxon>Arundineae</taxon>
        <taxon>Arundo</taxon>
    </lineage>
</organism>
<protein>
    <submittedName>
        <fullName evidence="1">Uncharacterized protein</fullName>
    </submittedName>
</protein>
<accession>A0A0A9PSU0</accession>
<reference evidence="1" key="2">
    <citation type="journal article" date="2015" name="Data Brief">
        <title>Shoot transcriptome of the giant reed, Arundo donax.</title>
        <authorList>
            <person name="Barrero R.A."/>
            <person name="Guerrero F.D."/>
            <person name="Moolhuijzen P."/>
            <person name="Goolsby J.A."/>
            <person name="Tidwell J."/>
            <person name="Bellgard S.E."/>
            <person name="Bellgard M.I."/>
        </authorList>
    </citation>
    <scope>NUCLEOTIDE SEQUENCE</scope>
    <source>
        <tissue evidence="1">Shoot tissue taken approximately 20 cm above the soil surface</tissue>
    </source>
</reference>
<evidence type="ECO:0000313" key="1">
    <source>
        <dbReference type="EMBL" id="JAE17247.1"/>
    </source>
</evidence>
<proteinExistence type="predicted"/>
<dbReference type="EMBL" id="GBRH01180649">
    <property type="protein sequence ID" value="JAE17247.1"/>
    <property type="molecule type" value="Transcribed_RNA"/>
</dbReference>
<dbReference type="AlphaFoldDB" id="A0A0A9PSU0"/>
<reference evidence="1" key="1">
    <citation type="submission" date="2014-09" db="EMBL/GenBank/DDBJ databases">
        <authorList>
            <person name="Magalhaes I.L.F."/>
            <person name="Oliveira U."/>
            <person name="Santos F.R."/>
            <person name="Vidigal T.H.D.A."/>
            <person name="Brescovit A.D."/>
            <person name="Santos A.J."/>
        </authorList>
    </citation>
    <scope>NUCLEOTIDE SEQUENCE</scope>
    <source>
        <tissue evidence="1">Shoot tissue taken approximately 20 cm above the soil surface</tissue>
    </source>
</reference>
<sequence length="49" mass="5871">MHLDYTIFKDNRHSLLWNMPSYKQRSIPGRIDHGESDTLSCFFGNYLQH</sequence>
<name>A0A0A9PSU0_ARUDO</name>